<dbReference type="Gene3D" id="1.10.260.40">
    <property type="entry name" value="lambda repressor-like DNA-binding domains"/>
    <property type="match status" value="1"/>
</dbReference>
<reference evidence="5" key="1">
    <citation type="submission" date="2023-01" db="EMBL/GenBank/DDBJ databases">
        <title>Genome analysis of 13 Lactobacillus isolated from gut of wild boar.</title>
        <authorList>
            <person name="Papp P."/>
            <person name="Libisch B."/>
            <person name="Nagy T."/>
            <person name="Olasz F."/>
        </authorList>
    </citation>
    <scope>NUCLEOTIDE SEQUENCE</scope>
    <source>
        <strain evidence="5">F108</strain>
    </source>
</reference>
<dbReference type="InterPro" id="IPR010982">
    <property type="entry name" value="Lambda_DNA-bd_dom_sf"/>
</dbReference>
<evidence type="ECO:0000256" key="1">
    <source>
        <dbReference type="ARBA" id="ARBA00023015"/>
    </source>
</evidence>
<dbReference type="InterPro" id="IPR028082">
    <property type="entry name" value="Peripla_BP_I"/>
</dbReference>
<name>A0AAJ1M8K4_LIMMU</name>
<evidence type="ECO:0000313" key="6">
    <source>
        <dbReference type="Proteomes" id="UP001218021"/>
    </source>
</evidence>
<dbReference type="CDD" id="cd01392">
    <property type="entry name" value="HTH_LacI"/>
    <property type="match status" value="1"/>
</dbReference>
<feature type="domain" description="HTH lacI-type" evidence="4">
    <location>
        <begin position="3"/>
        <end position="58"/>
    </location>
</feature>
<dbReference type="SUPFAM" id="SSF47413">
    <property type="entry name" value="lambda repressor-like DNA-binding domains"/>
    <property type="match status" value="1"/>
</dbReference>
<dbReference type="CDD" id="cd06267">
    <property type="entry name" value="PBP1_LacI_sugar_binding-like"/>
    <property type="match status" value="1"/>
</dbReference>
<evidence type="ECO:0000259" key="4">
    <source>
        <dbReference type="PROSITE" id="PS50932"/>
    </source>
</evidence>
<dbReference type="Proteomes" id="UP001218021">
    <property type="component" value="Unassembled WGS sequence"/>
</dbReference>
<gene>
    <name evidence="5" type="ORF">PO158_01315</name>
</gene>
<protein>
    <submittedName>
        <fullName evidence="5">LacI family DNA-binding transcriptional regulator</fullName>
    </submittedName>
</protein>
<sequence>MRVTIKDIAKKTGYSVSTVSIALNKKPFRLPEKTRTDILNAAKELGYVGNQTAINLRKQQTKTLGLIIPDIRNDFYATFAKGAENFCSSKGWSLIISNSDNNQEKERKYIDLLYRQNIAGIIMARALKYSDQPLDNFTHLAELNIPNVLLDFSGSETSSVVSGNQELGGYIVGKYLIHLGHTKIACITGDLHLEGAVSRLKGFERALNENGLSINEKLIYESDYTFDTTLNVVPKMEMNNFTAVFAFNDLMALAFINYAKKLGYNVPKDYSVVGYDNTNISQIMYPSLTTVDQSVYDMGVEATKILINKNTREKKTVKIFDPKLIVRNSTLPLS</sequence>
<dbReference type="Pfam" id="PF00356">
    <property type="entry name" value="LacI"/>
    <property type="match status" value="1"/>
</dbReference>
<dbReference type="PROSITE" id="PS50932">
    <property type="entry name" value="HTH_LACI_2"/>
    <property type="match status" value="1"/>
</dbReference>
<dbReference type="GO" id="GO:0000976">
    <property type="term" value="F:transcription cis-regulatory region binding"/>
    <property type="evidence" value="ECO:0007669"/>
    <property type="project" value="TreeGrafter"/>
</dbReference>
<dbReference type="Pfam" id="PF13377">
    <property type="entry name" value="Peripla_BP_3"/>
    <property type="match status" value="1"/>
</dbReference>
<dbReference type="PANTHER" id="PTHR30146:SF109">
    <property type="entry name" value="HTH-TYPE TRANSCRIPTIONAL REGULATOR GALS"/>
    <property type="match status" value="1"/>
</dbReference>
<keyword evidence="3" id="KW-0804">Transcription</keyword>
<dbReference type="RefSeq" id="WP_272207564.1">
    <property type="nucleotide sequence ID" value="NZ_JAQONC010000008.1"/>
</dbReference>
<evidence type="ECO:0000313" key="5">
    <source>
        <dbReference type="EMBL" id="MDC2826933.1"/>
    </source>
</evidence>
<dbReference type="AlphaFoldDB" id="A0AAJ1M8K4"/>
<accession>A0AAJ1M8K4</accession>
<dbReference type="InterPro" id="IPR000843">
    <property type="entry name" value="HTH_LacI"/>
</dbReference>
<keyword evidence="1" id="KW-0805">Transcription regulation</keyword>
<dbReference type="PANTHER" id="PTHR30146">
    <property type="entry name" value="LACI-RELATED TRANSCRIPTIONAL REPRESSOR"/>
    <property type="match status" value="1"/>
</dbReference>
<dbReference type="Gene3D" id="3.40.50.2300">
    <property type="match status" value="2"/>
</dbReference>
<keyword evidence="2 5" id="KW-0238">DNA-binding</keyword>
<dbReference type="EMBL" id="JAQOND010000007">
    <property type="protein sequence ID" value="MDC2826933.1"/>
    <property type="molecule type" value="Genomic_DNA"/>
</dbReference>
<evidence type="ECO:0000256" key="3">
    <source>
        <dbReference type="ARBA" id="ARBA00023163"/>
    </source>
</evidence>
<dbReference type="SUPFAM" id="SSF53822">
    <property type="entry name" value="Periplasmic binding protein-like I"/>
    <property type="match status" value="1"/>
</dbReference>
<organism evidence="5 6">
    <name type="scientific">Limosilactobacillus mucosae</name>
    <name type="common">Lactobacillus mucosae</name>
    <dbReference type="NCBI Taxonomy" id="97478"/>
    <lineage>
        <taxon>Bacteria</taxon>
        <taxon>Bacillati</taxon>
        <taxon>Bacillota</taxon>
        <taxon>Bacilli</taxon>
        <taxon>Lactobacillales</taxon>
        <taxon>Lactobacillaceae</taxon>
        <taxon>Limosilactobacillus</taxon>
    </lineage>
</organism>
<comment type="caution">
    <text evidence="5">The sequence shown here is derived from an EMBL/GenBank/DDBJ whole genome shotgun (WGS) entry which is preliminary data.</text>
</comment>
<dbReference type="GO" id="GO:0003700">
    <property type="term" value="F:DNA-binding transcription factor activity"/>
    <property type="evidence" value="ECO:0007669"/>
    <property type="project" value="TreeGrafter"/>
</dbReference>
<evidence type="ECO:0000256" key="2">
    <source>
        <dbReference type="ARBA" id="ARBA00023125"/>
    </source>
</evidence>
<proteinExistence type="predicted"/>
<dbReference type="SMART" id="SM00354">
    <property type="entry name" value="HTH_LACI"/>
    <property type="match status" value="1"/>
</dbReference>
<dbReference type="InterPro" id="IPR046335">
    <property type="entry name" value="LacI/GalR-like_sensor"/>
</dbReference>